<dbReference type="Proteomes" id="UP000304900">
    <property type="component" value="Unassembled WGS sequence"/>
</dbReference>
<dbReference type="InterPro" id="IPR006665">
    <property type="entry name" value="OmpA-like"/>
</dbReference>
<evidence type="ECO:0000256" key="2">
    <source>
        <dbReference type="ARBA" id="ARBA00023136"/>
    </source>
</evidence>
<accession>A0A4U6CW01</accession>
<dbReference type="InterPro" id="IPR006664">
    <property type="entry name" value="OMP_bac"/>
</dbReference>
<gene>
    <name evidence="6" type="ORF">FDK13_25195</name>
</gene>
<dbReference type="Gene3D" id="3.30.1330.60">
    <property type="entry name" value="OmpA-like domain"/>
    <property type="match status" value="1"/>
</dbReference>
<evidence type="ECO:0000259" key="5">
    <source>
        <dbReference type="PROSITE" id="PS51123"/>
    </source>
</evidence>
<proteinExistence type="predicted"/>
<dbReference type="EMBL" id="SZVO01000013">
    <property type="protein sequence ID" value="TKT88969.1"/>
    <property type="molecule type" value="Genomic_DNA"/>
</dbReference>
<sequence>MSKVVRRIVVKDAVSEEILPANICLYYTHKQARECYDLIKSDSGIEVAFPENDIVAMEVKSPGYQSYNGNLILDQAQDSTRTYTLKLNRQHTILSVNIANSHSGLLAQLREGNGEKIEMERVNDGHFYTDAPAGKLYKFELVSQNRKVELSNAMPPLKEGITLKSFRIPAADSIKPEKRTTTEVNFTVSNRTLYFPQSDYKLPADSRNYLDSLAEWISANKDKSLAVNGYTDNVGNASLNLTLSEYRVRVIARYLVNKGVAENRIKAQGLGSKFPVAPNDTEKNRQKNRRVEVQIIDLQDRTY</sequence>
<evidence type="ECO:0000313" key="6">
    <source>
        <dbReference type="EMBL" id="TKT88969.1"/>
    </source>
</evidence>
<dbReference type="PRINTS" id="PR01021">
    <property type="entry name" value="OMPADOMAIN"/>
</dbReference>
<reference evidence="6 7" key="1">
    <citation type="submission" date="2019-05" db="EMBL/GenBank/DDBJ databases">
        <title>Dyadobacter AR-3-8 sp. nov., isolated from arctic soil.</title>
        <authorList>
            <person name="Chaudhary D.K."/>
        </authorList>
    </citation>
    <scope>NUCLEOTIDE SEQUENCE [LARGE SCALE GENOMIC DNA]</scope>
    <source>
        <strain evidence="6 7">AR-3-8</strain>
    </source>
</reference>
<dbReference type="GO" id="GO:0009279">
    <property type="term" value="C:cell outer membrane"/>
    <property type="evidence" value="ECO:0007669"/>
    <property type="project" value="UniProtKB-SubCell"/>
</dbReference>
<evidence type="ECO:0000256" key="1">
    <source>
        <dbReference type="ARBA" id="ARBA00004442"/>
    </source>
</evidence>
<evidence type="ECO:0000256" key="4">
    <source>
        <dbReference type="PROSITE-ProRule" id="PRU00473"/>
    </source>
</evidence>
<dbReference type="CDD" id="cd07185">
    <property type="entry name" value="OmpA_C-like"/>
    <property type="match status" value="1"/>
</dbReference>
<evidence type="ECO:0000256" key="3">
    <source>
        <dbReference type="ARBA" id="ARBA00023237"/>
    </source>
</evidence>
<dbReference type="InterPro" id="IPR050330">
    <property type="entry name" value="Bact_OuterMem_StrucFunc"/>
</dbReference>
<dbReference type="InterPro" id="IPR036737">
    <property type="entry name" value="OmpA-like_sf"/>
</dbReference>
<dbReference type="Pfam" id="PF00691">
    <property type="entry name" value="OmpA"/>
    <property type="match status" value="1"/>
</dbReference>
<keyword evidence="7" id="KW-1185">Reference proteome</keyword>
<evidence type="ECO:0000313" key="7">
    <source>
        <dbReference type="Proteomes" id="UP000304900"/>
    </source>
</evidence>
<dbReference type="SUPFAM" id="SSF103088">
    <property type="entry name" value="OmpA-like"/>
    <property type="match status" value="1"/>
</dbReference>
<keyword evidence="2 4" id="KW-0472">Membrane</keyword>
<dbReference type="OrthoDB" id="946517at2"/>
<feature type="domain" description="OmpA-like" evidence="5">
    <location>
        <begin position="182"/>
        <end position="299"/>
    </location>
</feature>
<dbReference type="PANTHER" id="PTHR30329">
    <property type="entry name" value="STATOR ELEMENT OF FLAGELLAR MOTOR COMPLEX"/>
    <property type="match status" value="1"/>
</dbReference>
<protein>
    <submittedName>
        <fullName evidence="6">OmpA family protein</fullName>
    </submittedName>
</protein>
<organism evidence="6 7">
    <name type="scientific">Dyadobacter frigoris</name>
    <dbReference type="NCBI Taxonomy" id="2576211"/>
    <lineage>
        <taxon>Bacteria</taxon>
        <taxon>Pseudomonadati</taxon>
        <taxon>Bacteroidota</taxon>
        <taxon>Cytophagia</taxon>
        <taxon>Cytophagales</taxon>
        <taxon>Spirosomataceae</taxon>
        <taxon>Dyadobacter</taxon>
    </lineage>
</organism>
<dbReference type="PANTHER" id="PTHR30329:SF21">
    <property type="entry name" value="LIPOPROTEIN YIAD-RELATED"/>
    <property type="match status" value="1"/>
</dbReference>
<keyword evidence="3" id="KW-0998">Cell outer membrane</keyword>
<comment type="caution">
    <text evidence="6">The sequence shown here is derived from an EMBL/GenBank/DDBJ whole genome shotgun (WGS) entry which is preliminary data.</text>
</comment>
<dbReference type="AlphaFoldDB" id="A0A4U6CW01"/>
<dbReference type="PROSITE" id="PS51123">
    <property type="entry name" value="OMPA_2"/>
    <property type="match status" value="1"/>
</dbReference>
<comment type="subcellular location">
    <subcellularLocation>
        <location evidence="1">Cell outer membrane</location>
    </subcellularLocation>
</comment>
<name>A0A4U6CW01_9BACT</name>